<comment type="caution">
    <text evidence="1">The sequence shown here is derived from an EMBL/GenBank/DDBJ whole genome shotgun (WGS) entry which is preliminary data.</text>
</comment>
<name>A0A7C4RXQ8_9BACT</name>
<reference evidence="1" key="1">
    <citation type="journal article" date="2020" name="mSystems">
        <title>Genome- and Community-Level Interaction Insights into Carbon Utilization and Element Cycling Functions of Hydrothermarchaeota in Hydrothermal Sediment.</title>
        <authorList>
            <person name="Zhou Z."/>
            <person name="Liu Y."/>
            <person name="Xu W."/>
            <person name="Pan J."/>
            <person name="Luo Z.H."/>
            <person name="Li M."/>
        </authorList>
    </citation>
    <scope>NUCLEOTIDE SEQUENCE [LARGE SCALE GENOMIC DNA]</scope>
    <source>
        <strain evidence="1">SpSt-609</strain>
    </source>
</reference>
<gene>
    <name evidence="1" type="ORF">ENT77_08375</name>
</gene>
<accession>A0A7C4RXQ8</accession>
<protein>
    <submittedName>
        <fullName evidence="1">Uncharacterized protein</fullName>
    </submittedName>
</protein>
<dbReference type="EMBL" id="DSZY01000038">
    <property type="protein sequence ID" value="HGU41193.1"/>
    <property type="molecule type" value="Genomic_DNA"/>
</dbReference>
<evidence type="ECO:0000313" key="1">
    <source>
        <dbReference type="EMBL" id="HGU41193.1"/>
    </source>
</evidence>
<proteinExistence type="predicted"/>
<organism evidence="1">
    <name type="scientific">Fervidobacterium thailandense</name>
    <dbReference type="NCBI Taxonomy" id="1008305"/>
    <lineage>
        <taxon>Bacteria</taxon>
        <taxon>Thermotogati</taxon>
        <taxon>Thermotogota</taxon>
        <taxon>Thermotogae</taxon>
        <taxon>Thermotogales</taxon>
        <taxon>Fervidobacteriaceae</taxon>
        <taxon>Fervidobacterium</taxon>
    </lineage>
</organism>
<dbReference type="AlphaFoldDB" id="A0A7C4RXQ8"/>
<sequence>MLKRVKQTEYPRWFVFSLLFLIFSTLFSTKSPASSLFEDWYGLSHVNLSPLFLQFTPQVKESVSFFDELSIFYSFEKSADVNNPNFLRDGFTLFSTFSNFFKLSGVKYWHRGGYYDFWSRLIHRKDVKISCGLGIGLSIESVSISLGNSKTLEDFDEFGFPHENRIHLLNLLGRLVFSIEISMNTAYISSLRYSIGYNVIWAAFGPYADPLVLIDSPSFERFRNHWQHSVALKLWF</sequence>